<feature type="domain" description="Myb-like" evidence="5">
    <location>
        <begin position="62"/>
        <end position="112"/>
    </location>
</feature>
<dbReference type="FunFam" id="1.10.10.60:FF:000349">
    <property type="entry name" value="Transcription factor MYB39"/>
    <property type="match status" value="1"/>
</dbReference>
<protein>
    <submittedName>
        <fullName evidence="7">Uncharacterized protein</fullName>
    </submittedName>
</protein>
<evidence type="ECO:0000256" key="4">
    <source>
        <dbReference type="ARBA" id="ARBA00023242"/>
    </source>
</evidence>
<comment type="caution">
    <text evidence="7">The sequence shown here is derived from an EMBL/GenBank/DDBJ whole genome shotgun (WGS) entry which is preliminary data.</text>
</comment>
<dbReference type="InterPro" id="IPR009057">
    <property type="entry name" value="Homeodomain-like_sf"/>
</dbReference>
<evidence type="ECO:0000313" key="7">
    <source>
        <dbReference type="EMBL" id="KAI5438078.1"/>
    </source>
</evidence>
<dbReference type="PROSITE" id="PS50090">
    <property type="entry name" value="MYB_LIKE"/>
    <property type="match status" value="2"/>
</dbReference>
<evidence type="ECO:0000256" key="3">
    <source>
        <dbReference type="ARBA" id="ARBA00023125"/>
    </source>
</evidence>
<evidence type="ECO:0000313" key="8">
    <source>
        <dbReference type="Proteomes" id="UP001058974"/>
    </source>
</evidence>
<evidence type="ECO:0000256" key="2">
    <source>
        <dbReference type="ARBA" id="ARBA00022737"/>
    </source>
</evidence>
<dbReference type="EMBL" id="JAMSHJ010000002">
    <property type="protein sequence ID" value="KAI5438078.1"/>
    <property type="molecule type" value="Genomic_DNA"/>
</dbReference>
<evidence type="ECO:0000256" key="1">
    <source>
        <dbReference type="ARBA" id="ARBA00004123"/>
    </source>
</evidence>
<dbReference type="CDD" id="cd00167">
    <property type="entry name" value="SANT"/>
    <property type="match status" value="2"/>
</dbReference>
<dbReference type="PANTHER" id="PTHR47994">
    <property type="entry name" value="F14D16.11-RELATED"/>
    <property type="match status" value="1"/>
</dbReference>
<dbReference type="SMART" id="SM00717">
    <property type="entry name" value="SANT"/>
    <property type="match status" value="2"/>
</dbReference>
<dbReference type="Proteomes" id="UP001058974">
    <property type="component" value="Chromosome 2"/>
</dbReference>
<dbReference type="Gramene" id="Psat02G0399100-T1">
    <property type="protein sequence ID" value="KAI5438078.1"/>
    <property type="gene ID" value="KIW84_023991"/>
</dbReference>
<keyword evidence="4" id="KW-0539">Nucleus</keyword>
<dbReference type="OrthoDB" id="2143914at2759"/>
<feature type="domain" description="HTH myb-type" evidence="6">
    <location>
        <begin position="62"/>
        <end position="116"/>
    </location>
</feature>
<keyword evidence="3" id="KW-0238">DNA-binding</keyword>
<dbReference type="PROSITE" id="PS51294">
    <property type="entry name" value="HTH_MYB"/>
    <property type="match status" value="2"/>
</dbReference>
<dbReference type="InterPro" id="IPR015495">
    <property type="entry name" value="Myb_TF_plants"/>
</dbReference>
<feature type="domain" description="HTH myb-type" evidence="6">
    <location>
        <begin position="9"/>
        <end position="61"/>
    </location>
</feature>
<dbReference type="AlphaFoldDB" id="A0A9D4YGW0"/>
<name>A0A9D4YGW0_PEA</name>
<dbReference type="FunFam" id="1.10.10.60:FF:000001">
    <property type="entry name" value="MYB-related transcription factor"/>
    <property type="match status" value="1"/>
</dbReference>
<evidence type="ECO:0000259" key="5">
    <source>
        <dbReference type="PROSITE" id="PS50090"/>
    </source>
</evidence>
<dbReference type="InterPro" id="IPR017930">
    <property type="entry name" value="Myb_dom"/>
</dbReference>
<evidence type="ECO:0000259" key="6">
    <source>
        <dbReference type="PROSITE" id="PS51294"/>
    </source>
</evidence>
<keyword evidence="2" id="KW-0677">Repeat</keyword>
<dbReference type="SUPFAM" id="SSF46689">
    <property type="entry name" value="Homeodomain-like"/>
    <property type="match status" value="1"/>
</dbReference>
<dbReference type="GO" id="GO:0005634">
    <property type="term" value="C:nucleus"/>
    <property type="evidence" value="ECO:0007669"/>
    <property type="project" value="UniProtKB-SubCell"/>
</dbReference>
<organism evidence="7 8">
    <name type="scientific">Pisum sativum</name>
    <name type="common">Garden pea</name>
    <name type="synonym">Lathyrus oleraceus</name>
    <dbReference type="NCBI Taxonomy" id="3888"/>
    <lineage>
        <taxon>Eukaryota</taxon>
        <taxon>Viridiplantae</taxon>
        <taxon>Streptophyta</taxon>
        <taxon>Embryophyta</taxon>
        <taxon>Tracheophyta</taxon>
        <taxon>Spermatophyta</taxon>
        <taxon>Magnoliopsida</taxon>
        <taxon>eudicotyledons</taxon>
        <taxon>Gunneridae</taxon>
        <taxon>Pentapetalae</taxon>
        <taxon>rosids</taxon>
        <taxon>fabids</taxon>
        <taxon>Fabales</taxon>
        <taxon>Fabaceae</taxon>
        <taxon>Papilionoideae</taxon>
        <taxon>50 kb inversion clade</taxon>
        <taxon>NPAAA clade</taxon>
        <taxon>Hologalegina</taxon>
        <taxon>IRL clade</taxon>
        <taxon>Fabeae</taxon>
        <taxon>Lathyrus</taxon>
    </lineage>
</organism>
<feature type="domain" description="Myb-like" evidence="5">
    <location>
        <begin position="9"/>
        <end position="61"/>
    </location>
</feature>
<reference evidence="7 8" key="1">
    <citation type="journal article" date="2022" name="Nat. Genet.">
        <title>Improved pea reference genome and pan-genome highlight genomic features and evolutionary characteristics.</title>
        <authorList>
            <person name="Yang T."/>
            <person name="Liu R."/>
            <person name="Luo Y."/>
            <person name="Hu S."/>
            <person name="Wang D."/>
            <person name="Wang C."/>
            <person name="Pandey M.K."/>
            <person name="Ge S."/>
            <person name="Xu Q."/>
            <person name="Li N."/>
            <person name="Li G."/>
            <person name="Huang Y."/>
            <person name="Saxena R.K."/>
            <person name="Ji Y."/>
            <person name="Li M."/>
            <person name="Yan X."/>
            <person name="He Y."/>
            <person name="Liu Y."/>
            <person name="Wang X."/>
            <person name="Xiang C."/>
            <person name="Varshney R.K."/>
            <person name="Ding H."/>
            <person name="Gao S."/>
            <person name="Zong X."/>
        </authorList>
    </citation>
    <scope>NUCLEOTIDE SEQUENCE [LARGE SCALE GENOMIC DNA]</scope>
    <source>
        <strain evidence="7 8">cv. Zhongwan 6</strain>
    </source>
</reference>
<comment type="subcellular location">
    <subcellularLocation>
        <location evidence="1">Nucleus</location>
    </subcellularLocation>
</comment>
<accession>A0A9D4YGW0</accession>
<dbReference type="PANTHER" id="PTHR47994:SF5">
    <property type="entry name" value="F14D16.11-RELATED"/>
    <property type="match status" value="1"/>
</dbReference>
<dbReference type="Pfam" id="PF00249">
    <property type="entry name" value="Myb_DNA-binding"/>
    <property type="match status" value="2"/>
</dbReference>
<dbReference type="Gene3D" id="1.10.10.60">
    <property type="entry name" value="Homeodomain-like"/>
    <property type="match status" value="2"/>
</dbReference>
<sequence length="341" mass="38574">MGRSPCCDEIGVKKGPWTEEEDEKLVDYINKHGHGNWGTLSKRAGLNRCGKSCRLRWTNYLRPDIKRGKFTDEEERIIVNLHSVLGNKWSKIAAHLPGRTDNEIKNFWNTNMRKKLLKMGIDPGTHKPRTDYNHLMSISNLLGMSNIGNTFSNNPIGFQPDITHIAKMQLLQNMLQIMNTNNSFAMNPYSSLGNIIPNLNPFNVLLNGANTTQTKESLGLNNGGEEYAMNPSLYSHGLISEFSKQDISNGGSNLQYLDYSKMRSISCENNQEENPLPALVASSPKTTFNQVESDFKKAQMSIQSPSNIIFDDWEKFIDESSDSYWKELLDLTCTSPSKIPW</sequence>
<gene>
    <name evidence="7" type="ORF">KIW84_023991</name>
</gene>
<proteinExistence type="predicted"/>
<dbReference type="GO" id="GO:0003677">
    <property type="term" value="F:DNA binding"/>
    <property type="evidence" value="ECO:0007669"/>
    <property type="project" value="UniProtKB-KW"/>
</dbReference>
<keyword evidence="8" id="KW-1185">Reference proteome</keyword>
<dbReference type="InterPro" id="IPR001005">
    <property type="entry name" value="SANT/Myb"/>
</dbReference>